<evidence type="ECO:0000259" key="1">
    <source>
        <dbReference type="Pfam" id="PF01935"/>
    </source>
</evidence>
<reference evidence="2 3" key="1">
    <citation type="submission" date="2019-01" db="EMBL/GenBank/DDBJ databases">
        <title>Insights into ecological role of a new deltaproteobacterial order Candidatus Sinidesulfobacterales (Sva0485) by metagenomics and metatranscriptomics.</title>
        <authorList>
            <person name="Tan S."/>
            <person name="Liu J."/>
            <person name="Fang Y."/>
            <person name="Hedlund B."/>
            <person name="Lian Z.-H."/>
            <person name="Huang L.-Y."/>
            <person name="Li J.-T."/>
            <person name="Huang L.-N."/>
            <person name="Li W.-J."/>
            <person name="Jiang H.-C."/>
            <person name="Dong H.-L."/>
            <person name="Shu W.-S."/>
        </authorList>
    </citation>
    <scope>NUCLEOTIDE SEQUENCE [LARGE SCALE GENOMIC DNA]</scope>
    <source>
        <strain evidence="2">AP4</strain>
    </source>
</reference>
<sequence>MLELFAKSDLMGIFKGSVESGYEFSAEVVTPYDARMLERPQLGQFLLIELANPMEASLARITNFAPAGLLSSVEGEDYIMALQKRGQTVPDDLKKDKLKYKVQIKLLGAVKIAQTENQSSDKIIFIPSLRRIPHLGAKVSLPSDAVLRELCSLSQGETDLGNYVLGEFIYSGKSENLNQGGKDYISNFQYIEPNLNVKFNINNLVSKRSVVFARAGYGKSNLIKFLISELYKENGKYALTDKNKKVGTLIFDPDGEYFWPDNKDRPGLCDVPHLKDNIAVFTNRKSINTYYGSWKAGNVKLNIKSLMPRDVIGIAISPDRQEQQNIIKLKSLKKEQWIELVDIIERDRMQADEKKIARIMGYNKEAVSGQSAEISAAKSNMYNLVSHLHDPNSRLIEEVETLLREGRVVIVDISLLSSTAGYNVAGLIIRNIFNYNQENFTGDGSSIPVIAIIEEAQSVLGKSLSETSPFVEWVKEGRKYDLGAIMVTQQPGSIAPEILSQSDNWFVFHVLSEGDASVLNRYNSFYSKDIILNIINEPIIGNCYMWSAPIQPFVLPVRIRSFESLYKKYIVKEDNRESREKYENSPALLVVKRAQERLKLMAEKIFERIKSELKNNKFKTQDFRDKNKIGIYQGRLYYIVKEFKEKEEFKDEIRKEDDLYIPLFSCIFDCSEDEIEILEGVHFMNGKEESKPFVCVPVDKWNEKMK</sequence>
<dbReference type="InterPro" id="IPR002789">
    <property type="entry name" value="HerA_central"/>
</dbReference>
<protein>
    <submittedName>
        <fullName evidence="2">DUF87 domain-containing protein</fullName>
    </submittedName>
</protein>
<name>A0A520XE82_9DELT</name>
<dbReference type="Pfam" id="PF01935">
    <property type="entry name" value="DUF87"/>
    <property type="match status" value="1"/>
</dbReference>
<dbReference type="InterPro" id="IPR008571">
    <property type="entry name" value="HerA-like"/>
</dbReference>
<dbReference type="InterPro" id="IPR027417">
    <property type="entry name" value="P-loop_NTPase"/>
</dbReference>
<dbReference type="PANTHER" id="PTHR42957:SF1">
    <property type="entry name" value="HELICASE MJ1565-RELATED"/>
    <property type="match status" value="1"/>
</dbReference>
<feature type="domain" description="Helicase HerA central" evidence="1">
    <location>
        <begin position="193"/>
        <end position="432"/>
    </location>
</feature>
<dbReference type="EMBL" id="SHMQ01000010">
    <property type="protein sequence ID" value="RZV39509.1"/>
    <property type="molecule type" value="Genomic_DNA"/>
</dbReference>
<accession>A0A520XE82</accession>
<evidence type="ECO:0000313" key="2">
    <source>
        <dbReference type="EMBL" id="RZV39509.1"/>
    </source>
</evidence>
<dbReference type="Proteomes" id="UP000322454">
    <property type="component" value="Unassembled WGS sequence"/>
</dbReference>
<dbReference type="Gene3D" id="3.40.50.300">
    <property type="entry name" value="P-loop containing nucleotide triphosphate hydrolases"/>
    <property type="match status" value="2"/>
</dbReference>
<dbReference type="PANTHER" id="PTHR42957">
    <property type="entry name" value="HELICASE MJ1565-RELATED"/>
    <property type="match status" value="1"/>
</dbReference>
<evidence type="ECO:0000313" key="3">
    <source>
        <dbReference type="Proteomes" id="UP000322454"/>
    </source>
</evidence>
<organism evidence="2 3">
    <name type="scientific">Candidatus Acidulodesulfobacterium acidiphilum</name>
    <dbReference type="NCBI Taxonomy" id="2597224"/>
    <lineage>
        <taxon>Bacteria</taxon>
        <taxon>Deltaproteobacteria</taxon>
        <taxon>Candidatus Acidulodesulfobacterales</taxon>
        <taxon>Candidatus Acidulodesulfobacterium</taxon>
    </lineage>
</organism>
<gene>
    <name evidence="2" type="ORF">EVJ48_04770</name>
</gene>
<dbReference type="AlphaFoldDB" id="A0A520XE82"/>
<dbReference type="SUPFAM" id="SSF52540">
    <property type="entry name" value="P-loop containing nucleoside triphosphate hydrolases"/>
    <property type="match status" value="1"/>
</dbReference>
<proteinExistence type="predicted"/>
<comment type="caution">
    <text evidence="2">The sequence shown here is derived from an EMBL/GenBank/DDBJ whole genome shotgun (WGS) entry which is preliminary data.</text>
</comment>